<feature type="region of interest" description="Disordered" evidence="1">
    <location>
        <begin position="130"/>
        <end position="151"/>
    </location>
</feature>
<feature type="compositionally biased region" description="Polar residues" evidence="1">
    <location>
        <begin position="394"/>
        <end position="404"/>
    </location>
</feature>
<evidence type="ECO:0000256" key="1">
    <source>
        <dbReference type="SAM" id="MobiDB-lite"/>
    </source>
</evidence>
<organism evidence="2 3">
    <name type="scientific">Frankliniella fusca</name>
    <dbReference type="NCBI Taxonomy" id="407009"/>
    <lineage>
        <taxon>Eukaryota</taxon>
        <taxon>Metazoa</taxon>
        <taxon>Ecdysozoa</taxon>
        <taxon>Arthropoda</taxon>
        <taxon>Hexapoda</taxon>
        <taxon>Insecta</taxon>
        <taxon>Pterygota</taxon>
        <taxon>Neoptera</taxon>
        <taxon>Paraneoptera</taxon>
        <taxon>Thysanoptera</taxon>
        <taxon>Terebrantia</taxon>
        <taxon>Thripoidea</taxon>
        <taxon>Thripidae</taxon>
        <taxon>Frankliniella</taxon>
    </lineage>
</organism>
<proteinExistence type="predicted"/>
<protein>
    <submittedName>
        <fullName evidence="2">Dihydrofolate synthase/folylpolyglutamate synthase</fullName>
    </submittedName>
</protein>
<gene>
    <name evidence="2" type="ORF">KUF71_004109</name>
</gene>
<sequence length="511" mass="56461">MPPKDPQHAVVYWTKDQKAGIEPLNNVPENSRFEGSVTTVMFSGDRRWYPAKVIMISDDMDALSAKEEEIALSILEQKKKDDIKSLPRTRGKRKSKSSVVVGVASERQVASALGAKPPVPKHLTAEHKAASQAKKNAKMHNRSGQDQLDNQVLNKVKVNLMGSFNNQNDEKDESSCGEDMHDDNELDTNDADDRELDSETSDSEMMHTSNVSGAEKEMSSSTPKWCGCTPCTTLEKYDSPTCIAILKDVIKLYEERDGDSSSKPKYLKLQLIPEGVRQVELTIGSGVHISRAVKDQIKVDFVNKPSALIRETLYALFGKQPFRTLAITARGNKPGTYGIEESVLIALNAFINRHLEKKMKLTEVVAVINKRAAEWRSKSKTPSPKVDSKKKRTLNSGKVVSTSPFKVRKLQENPPTTNATSHDEDSISKKSPVKNSFMNSPSPKKNSKKASPSKLAQVSLPNQPLQHPTHNLKPIVNITAGLCLQMSILLPPGKDGMGNIDLINLFMPISK</sequence>
<name>A0AAE1L8I7_9NEOP</name>
<dbReference type="Proteomes" id="UP001219518">
    <property type="component" value="Unassembled WGS sequence"/>
</dbReference>
<evidence type="ECO:0000313" key="2">
    <source>
        <dbReference type="EMBL" id="KAK3910235.1"/>
    </source>
</evidence>
<reference evidence="2" key="2">
    <citation type="journal article" date="2023" name="BMC Genomics">
        <title>Pest status, molecular evolution, and epigenetic factors derived from the genome assembly of Frankliniella fusca, a thysanopteran phytovirus vector.</title>
        <authorList>
            <person name="Catto M.A."/>
            <person name="Labadie P.E."/>
            <person name="Jacobson A.L."/>
            <person name="Kennedy G.G."/>
            <person name="Srinivasan R."/>
            <person name="Hunt B.G."/>
        </authorList>
    </citation>
    <scope>NUCLEOTIDE SEQUENCE</scope>
    <source>
        <strain evidence="2">PL_HMW_Pooled</strain>
    </source>
</reference>
<feature type="region of interest" description="Disordered" evidence="1">
    <location>
        <begin position="375"/>
        <end position="467"/>
    </location>
</feature>
<evidence type="ECO:0000313" key="3">
    <source>
        <dbReference type="Proteomes" id="UP001219518"/>
    </source>
</evidence>
<dbReference type="AlphaFoldDB" id="A0AAE1L8I7"/>
<accession>A0AAE1L8I7</accession>
<feature type="compositionally biased region" description="Low complexity" evidence="1">
    <location>
        <begin position="434"/>
        <end position="454"/>
    </location>
</feature>
<dbReference type="EMBL" id="JAHWGI010000148">
    <property type="protein sequence ID" value="KAK3910235.1"/>
    <property type="molecule type" value="Genomic_DNA"/>
</dbReference>
<keyword evidence="3" id="KW-1185">Reference proteome</keyword>
<reference evidence="2" key="1">
    <citation type="submission" date="2021-07" db="EMBL/GenBank/DDBJ databases">
        <authorList>
            <person name="Catto M.A."/>
            <person name="Jacobson A."/>
            <person name="Kennedy G."/>
            <person name="Labadie P."/>
            <person name="Hunt B.G."/>
            <person name="Srinivasan R."/>
        </authorList>
    </citation>
    <scope>NUCLEOTIDE SEQUENCE</scope>
    <source>
        <strain evidence="2">PL_HMW_Pooled</strain>
        <tissue evidence="2">Head</tissue>
    </source>
</reference>
<feature type="region of interest" description="Disordered" evidence="1">
    <location>
        <begin position="163"/>
        <end position="224"/>
    </location>
</feature>
<comment type="caution">
    <text evidence="2">The sequence shown here is derived from an EMBL/GenBank/DDBJ whole genome shotgun (WGS) entry which is preliminary data.</text>
</comment>
<feature type="compositionally biased region" description="Acidic residues" evidence="1">
    <location>
        <begin position="170"/>
        <end position="202"/>
    </location>
</feature>
<feature type="compositionally biased region" description="Polar residues" evidence="1">
    <location>
        <begin position="142"/>
        <end position="151"/>
    </location>
</feature>